<dbReference type="RefSeq" id="WP_193929257.1">
    <property type="nucleotide sequence ID" value="NZ_JADEYC010000026.1"/>
</dbReference>
<evidence type="ECO:0000256" key="1">
    <source>
        <dbReference type="SAM" id="MobiDB-lite"/>
    </source>
</evidence>
<evidence type="ECO:0000313" key="3">
    <source>
        <dbReference type="Proteomes" id="UP000598360"/>
    </source>
</evidence>
<gene>
    <name evidence="2" type="ORF">IQ251_15260</name>
</gene>
<dbReference type="EMBL" id="JADEYC010000026">
    <property type="protein sequence ID" value="MBE9375808.1"/>
    <property type="molecule type" value="Genomic_DNA"/>
</dbReference>
<keyword evidence="3" id="KW-1185">Reference proteome</keyword>
<feature type="compositionally biased region" description="Low complexity" evidence="1">
    <location>
        <begin position="90"/>
        <end position="101"/>
    </location>
</feature>
<reference evidence="2" key="1">
    <citation type="submission" date="2020-10" db="EMBL/GenBank/DDBJ databases">
        <title>Diversity and distribution of actinomycetes associated with coral in the coast of Hainan.</title>
        <authorList>
            <person name="Li F."/>
        </authorList>
    </citation>
    <scope>NUCLEOTIDE SEQUENCE</scope>
    <source>
        <strain evidence="2">HNM0983</strain>
    </source>
</reference>
<protein>
    <submittedName>
        <fullName evidence="2">Uncharacterized protein</fullName>
    </submittedName>
</protein>
<proteinExistence type="predicted"/>
<comment type="caution">
    <text evidence="2">The sequence shown here is derived from an EMBL/GenBank/DDBJ whole genome shotgun (WGS) entry which is preliminary data.</text>
</comment>
<organism evidence="2 3">
    <name type="scientific">Saccharopolyspora montiporae</name>
    <dbReference type="NCBI Taxonomy" id="2781240"/>
    <lineage>
        <taxon>Bacteria</taxon>
        <taxon>Bacillati</taxon>
        <taxon>Actinomycetota</taxon>
        <taxon>Actinomycetes</taxon>
        <taxon>Pseudonocardiales</taxon>
        <taxon>Pseudonocardiaceae</taxon>
        <taxon>Saccharopolyspora</taxon>
    </lineage>
</organism>
<name>A0A929BD11_9PSEU</name>
<dbReference type="Proteomes" id="UP000598360">
    <property type="component" value="Unassembled WGS sequence"/>
</dbReference>
<feature type="region of interest" description="Disordered" evidence="1">
    <location>
        <begin position="84"/>
        <end position="130"/>
    </location>
</feature>
<dbReference type="AlphaFoldDB" id="A0A929BD11"/>
<sequence>MSGPELRRAVLRQLDRLDSATATGADEVLLPVARGELDRLVSGWLDLLDQHAPGDDGRCAHCRGLLRRTSWPCAVWRAAHAQLIGPHPDPGAAAATGSPASDDSDDAPDPWIPPETGPPARSGSERARGVDWAAVAARVSRKRRRG</sequence>
<accession>A0A929BD11</accession>
<evidence type="ECO:0000313" key="2">
    <source>
        <dbReference type="EMBL" id="MBE9375808.1"/>
    </source>
</evidence>